<evidence type="ECO:0000256" key="3">
    <source>
        <dbReference type="SAM" id="Coils"/>
    </source>
</evidence>
<comment type="caution">
    <text evidence="8">The sequence shown here is derived from an EMBL/GenBank/DDBJ whole genome shotgun (WGS) entry which is preliminary data.</text>
</comment>
<evidence type="ECO:0000256" key="2">
    <source>
        <dbReference type="ARBA" id="ARBA00009477"/>
    </source>
</evidence>
<dbReference type="Gene3D" id="2.40.420.20">
    <property type="match status" value="1"/>
</dbReference>
<dbReference type="STRING" id="1656094.BFC18_13610"/>
<evidence type="ECO:0000259" key="5">
    <source>
        <dbReference type="Pfam" id="PF25917"/>
    </source>
</evidence>
<dbReference type="InterPro" id="IPR058627">
    <property type="entry name" value="MdtA-like_C"/>
</dbReference>
<name>A0A1E7Z9M5_9ALTE</name>
<dbReference type="PANTHER" id="PTHR30158">
    <property type="entry name" value="ACRA/E-RELATED COMPONENT OF DRUG EFFLUX TRANSPORTER"/>
    <property type="match status" value="1"/>
</dbReference>
<dbReference type="InterPro" id="IPR006143">
    <property type="entry name" value="RND_pump_MFP"/>
</dbReference>
<proteinExistence type="inferred from homology"/>
<accession>A0A1E7Z9M5</accession>
<dbReference type="InterPro" id="IPR058626">
    <property type="entry name" value="MdtA-like_b-barrel"/>
</dbReference>
<dbReference type="Gene3D" id="2.40.30.170">
    <property type="match status" value="1"/>
</dbReference>
<dbReference type="GO" id="GO:0046677">
    <property type="term" value="P:response to antibiotic"/>
    <property type="evidence" value="ECO:0007669"/>
    <property type="project" value="TreeGrafter"/>
</dbReference>
<dbReference type="NCBIfam" id="TIGR01730">
    <property type="entry name" value="RND_mfp"/>
    <property type="match status" value="1"/>
</dbReference>
<dbReference type="EMBL" id="MDHN01000029">
    <property type="protein sequence ID" value="OFC70219.1"/>
    <property type="molecule type" value="Genomic_DNA"/>
</dbReference>
<keyword evidence="3" id="KW-0175">Coiled coil</keyword>
<evidence type="ECO:0000313" key="8">
    <source>
        <dbReference type="EMBL" id="OFC70219.1"/>
    </source>
</evidence>
<dbReference type="GO" id="GO:0022857">
    <property type="term" value="F:transmembrane transporter activity"/>
    <property type="evidence" value="ECO:0007669"/>
    <property type="project" value="InterPro"/>
</dbReference>
<feature type="domain" description="Multidrug resistance protein MdtA-like alpha-helical hairpin" evidence="4">
    <location>
        <begin position="105"/>
        <end position="175"/>
    </location>
</feature>
<comment type="similarity">
    <text evidence="2">Belongs to the membrane fusion protein (MFP) (TC 8.A.1) family.</text>
</comment>
<organism evidence="8 9">
    <name type="scientific">Alteromonas confluentis</name>
    <dbReference type="NCBI Taxonomy" id="1656094"/>
    <lineage>
        <taxon>Bacteria</taxon>
        <taxon>Pseudomonadati</taxon>
        <taxon>Pseudomonadota</taxon>
        <taxon>Gammaproteobacteria</taxon>
        <taxon>Alteromonadales</taxon>
        <taxon>Alteromonadaceae</taxon>
        <taxon>Alteromonas/Salinimonas group</taxon>
        <taxon>Alteromonas</taxon>
    </lineage>
</organism>
<gene>
    <name evidence="8" type="ORF">BFC18_13610</name>
</gene>
<dbReference type="Pfam" id="PF25944">
    <property type="entry name" value="Beta-barrel_RND"/>
    <property type="match status" value="1"/>
</dbReference>
<sequence length="380" mass="41042">MKKLLLTTVTAIALAIVGGCSDQSEQQAAQAGAGQQPAPTVSVVTVQNQPVEHLVTLPGRVSPMQQSQVRPQVEGVLTERLFEEGAQVEKGQQLYQIDDARYAAQLASAKADLKSAEANLKTLEARSNRYKDLLTRNAVSQQEYDDALAQAQQAEAQISVAQAAVDLAQVDLDFTKVYAPISGQISRSYITVGSLVTASQTQQLATITQLDPVFVDMQQSGKSVLTLRRAMQQNGSLPVKLILDEITGESYEHDGKLKFSEVTVDETTGAVALRAEFPNPDSLLMPGLFVKATVMLGNSNELLVPQRATTRQPDGSIGIMTVNGESKVVPKTIVVGDTYKDQYIVKSGINSGEKVIVTGYQKVQPDMQVNAKPWQSQNNQ</sequence>
<evidence type="ECO:0000259" key="6">
    <source>
        <dbReference type="Pfam" id="PF25944"/>
    </source>
</evidence>
<dbReference type="Proteomes" id="UP000175691">
    <property type="component" value="Unassembled WGS sequence"/>
</dbReference>
<dbReference type="InterPro" id="IPR058625">
    <property type="entry name" value="MdtA-like_BSH"/>
</dbReference>
<feature type="domain" description="Multidrug resistance protein MdtA-like barrel-sandwich hybrid" evidence="5">
    <location>
        <begin position="66"/>
        <end position="208"/>
    </location>
</feature>
<dbReference type="InterPro" id="IPR058624">
    <property type="entry name" value="MdtA-like_HH"/>
</dbReference>
<dbReference type="Gene3D" id="2.40.50.100">
    <property type="match status" value="1"/>
</dbReference>
<dbReference type="GO" id="GO:0030313">
    <property type="term" value="C:cell envelope"/>
    <property type="evidence" value="ECO:0007669"/>
    <property type="project" value="UniProtKB-SubCell"/>
</dbReference>
<dbReference type="Pfam" id="PF25876">
    <property type="entry name" value="HH_MFP_RND"/>
    <property type="match status" value="1"/>
</dbReference>
<dbReference type="SUPFAM" id="SSF111369">
    <property type="entry name" value="HlyD-like secretion proteins"/>
    <property type="match status" value="1"/>
</dbReference>
<keyword evidence="9" id="KW-1185">Reference proteome</keyword>
<feature type="domain" description="Multidrug resistance protein MdtA-like beta-barrel" evidence="6">
    <location>
        <begin position="212"/>
        <end position="297"/>
    </location>
</feature>
<protein>
    <submittedName>
        <fullName evidence="8">Efflux transporter periplasmic adaptor subunit</fullName>
    </submittedName>
</protein>
<comment type="subcellular location">
    <subcellularLocation>
        <location evidence="1">Cell inner membrane</location>
        <topology evidence="1">Lipid-anchor</topology>
    </subcellularLocation>
</comment>
<evidence type="ECO:0000256" key="1">
    <source>
        <dbReference type="ARBA" id="ARBA00004519"/>
    </source>
</evidence>
<dbReference type="GO" id="GO:0005886">
    <property type="term" value="C:plasma membrane"/>
    <property type="evidence" value="ECO:0007669"/>
    <property type="project" value="TreeGrafter"/>
</dbReference>
<reference evidence="8 9" key="1">
    <citation type="submission" date="2016-08" db="EMBL/GenBank/DDBJ databases">
        <authorList>
            <person name="Seilhamer J.J."/>
        </authorList>
    </citation>
    <scope>NUCLEOTIDE SEQUENCE [LARGE SCALE GENOMIC DNA]</scope>
    <source>
        <strain evidence="8 9">KCTC 42603</strain>
    </source>
</reference>
<evidence type="ECO:0000313" key="9">
    <source>
        <dbReference type="Proteomes" id="UP000175691"/>
    </source>
</evidence>
<dbReference type="Pfam" id="PF25917">
    <property type="entry name" value="BSH_RND"/>
    <property type="match status" value="1"/>
</dbReference>
<dbReference type="RefSeq" id="WP_070125862.1">
    <property type="nucleotide sequence ID" value="NZ_MDHN01000029.1"/>
</dbReference>
<dbReference type="Gene3D" id="1.10.287.470">
    <property type="entry name" value="Helix hairpin bin"/>
    <property type="match status" value="1"/>
</dbReference>
<dbReference type="Pfam" id="PF25967">
    <property type="entry name" value="RND-MFP_C"/>
    <property type="match status" value="1"/>
</dbReference>
<dbReference type="PROSITE" id="PS51257">
    <property type="entry name" value="PROKAR_LIPOPROTEIN"/>
    <property type="match status" value="1"/>
</dbReference>
<feature type="domain" description="Multidrug resistance protein MdtA-like C-terminal permuted SH3" evidence="7">
    <location>
        <begin position="301"/>
        <end position="362"/>
    </location>
</feature>
<evidence type="ECO:0000259" key="7">
    <source>
        <dbReference type="Pfam" id="PF25967"/>
    </source>
</evidence>
<dbReference type="AlphaFoldDB" id="A0A1E7Z9M5"/>
<dbReference type="OrthoDB" id="9800613at2"/>
<dbReference type="PANTHER" id="PTHR30158:SF3">
    <property type="entry name" value="MULTIDRUG EFFLUX PUMP SUBUNIT ACRA-RELATED"/>
    <property type="match status" value="1"/>
</dbReference>
<evidence type="ECO:0000259" key="4">
    <source>
        <dbReference type="Pfam" id="PF25876"/>
    </source>
</evidence>
<feature type="coiled-coil region" evidence="3">
    <location>
        <begin position="106"/>
        <end position="171"/>
    </location>
</feature>